<protein>
    <recommendedName>
        <fullName evidence="3">Reverse transcriptase domain-containing protein</fullName>
    </recommendedName>
</protein>
<dbReference type="PANTHER" id="PTHR31635:SF196">
    <property type="entry name" value="REVERSE TRANSCRIPTASE DOMAIN-CONTAINING PROTEIN-RELATED"/>
    <property type="match status" value="1"/>
</dbReference>
<proteinExistence type="predicted"/>
<dbReference type="Ensembl" id="ENSMALT00000009549.1">
    <property type="protein sequence ID" value="ENSMALP00000009355.1"/>
    <property type="gene ID" value="ENSMALG00000006657.1"/>
</dbReference>
<dbReference type="AlphaFoldDB" id="A0A3Q3IZ17"/>
<evidence type="ECO:0000313" key="1">
    <source>
        <dbReference type="Ensembl" id="ENSMALP00000009355.1"/>
    </source>
</evidence>
<reference evidence="1" key="2">
    <citation type="submission" date="2025-09" db="UniProtKB">
        <authorList>
            <consortium name="Ensembl"/>
        </authorList>
    </citation>
    <scope>IDENTIFICATION</scope>
</reference>
<dbReference type="STRING" id="43700.ENSMALP00000009355"/>
<dbReference type="PANTHER" id="PTHR31635">
    <property type="entry name" value="REVERSE TRANSCRIPTASE DOMAIN-CONTAINING PROTEIN-RELATED"/>
    <property type="match status" value="1"/>
</dbReference>
<evidence type="ECO:0008006" key="3">
    <source>
        <dbReference type="Google" id="ProtNLM"/>
    </source>
</evidence>
<accession>A0A3Q3IZ17</accession>
<name>A0A3Q3IZ17_MONAL</name>
<evidence type="ECO:0000313" key="2">
    <source>
        <dbReference type="Proteomes" id="UP000261600"/>
    </source>
</evidence>
<organism evidence="1 2">
    <name type="scientific">Monopterus albus</name>
    <name type="common">Swamp eel</name>
    <dbReference type="NCBI Taxonomy" id="43700"/>
    <lineage>
        <taxon>Eukaryota</taxon>
        <taxon>Metazoa</taxon>
        <taxon>Chordata</taxon>
        <taxon>Craniata</taxon>
        <taxon>Vertebrata</taxon>
        <taxon>Euteleostomi</taxon>
        <taxon>Actinopterygii</taxon>
        <taxon>Neopterygii</taxon>
        <taxon>Teleostei</taxon>
        <taxon>Neoteleostei</taxon>
        <taxon>Acanthomorphata</taxon>
        <taxon>Anabantaria</taxon>
        <taxon>Synbranchiformes</taxon>
        <taxon>Synbranchidae</taxon>
        <taxon>Monopterus</taxon>
    </lineage>
</organism>
<reference evidence="1" key="1">
    <citation type="submission" date="2025-08" db="UniProtKB">
        <authorList>
            <consortium name="Ensembl"/>
        </authorList>
    </citation>
    <scope>IDENTIFICATION</scope>
</reference>
<sequence length="123" mass="13904">MEEFLDKCMFPHLKEEEIAQLNSEITVNEIKEAIASIKNNRAPGQNGIPCEFYKKFSEILCPYLCSMFTQAQTDLILPPTLTDAIITVVHKEGKKAEEVGSYRPISLLNLDGKIYSKIIANRL</sequence>
<dbReference type="Proteomes" id="UP000261600">
    <property type="component" value="Unplaced"/>
</dbReference>
<keyword evidence="2" id="KW-1185">Reference proteome</keyword>